<sequence>MKSTARRSRFGAVVAAAAVIALAGGLSACGDNESTVSSTPSAATSAPAPTGAAPTGGADASAKPVDPRPTAVPKTAPPETPEALPSDYPGPTDTALTQRDQVFLDALRSQKIGFADASDSAVSTGNYVCAAQGSDTPADQIHATVLASIALDAQARGVQVDAEKDTSAFIATAQGKLCK</sequence>
<name>A0A516WZY3_9ACTN</name>
<feature type="region of interest" description="Disordered" evidence="1">
    <location>
        <begin position="29"/>
        <end position="99"/>
    </location>
</feature>
<keyword evidence="5" id="KW-1185">Reference proteome</keyword>
<evidence type="ECO:0000256" key="1">
    <source>
        <dbReference type="SAM" id="MobiDB-lite"/>
    </source>
</evidence>
<keyword evidence="2" id="KW-0732">Signal</keyword>
<dbReference type="PROSITE" id="PS51257">
    <property type="entry name" value="PROKAR_LIPOPROTEIN"/>
    <property type="match status" value="1"/>
</dbReference>
<gene>
    <name evidence="4" type="ORF">FO059_02170</name>
</gene>
<evidence type="ECO:0000259" key="3">
    <source>
        <dbReference type="Pfam" id="PF05305"/>
    </source>
</evidence>
<dbReference type="AlphaFoldDB" id="A0A516WZY3"/>
<dbReference type="InterPro" id="IPR007969">
    <property type="entry name" value="DUF732"/>
</dbReference>
<reference evidence="4 5" key="2">
    <citation type="submission" date="2019-07" db="EMBL/GenBank/DDBJ databases">
        <authorList>
            <person name="Huang Y."/>
        </authorList>
    </citation>
    <scope>NUCLEOTIDE SEQUENCE [LARGE SCALE GENOMIC DNA]</scope>
    <source>
        <strain evidence="4 5">HY188</strain>
    </source>
</reference>
<dbReference type="KEGG" id="toy:FO059_02170"/>
<accession>A0A516WZY3</accession>
<dbReference type="RefSeq" id="WP_143905980.1">
    <property type="nucleotide sequence ID" value="NZ_CP041765.1"/>
</dbReference>
<reference evidence="4 5" key="1">
    <citation type="submission" date="2019-07" db="EMBL/GenBank/DDBJ databases">
        <title>Tomitella cavernea sp. nov., an actinomycete isolated from soil.</title>
        <authorList>
            <person name="Cheng J."/>
        </authorList>
    </citation>
    <scope>NUCLEOTIDE SEQUENCE [LARGE SCALE GENOMIC DNA]</scope>
    <source>
        <strain evidence="4 5">HY188</strain>
    </source>
</reference>
<dbReference type="Proteomes" id="UP000317344">
    <property type="component" value="Chromosome"/>
</dbReference>
<evidence type="ECO:0000256" key="2">
    <source>
        <dbReference type="SAM" id="SignalP"/>
    </source>
</evidence>
<proteinExistence type="predicted"/>
<dbReference type="Pfam" id="PF05305">
    <property type="entry name" value="DUF732"/>
    <property type="match status" value="1"/>
</dbReference>
<evidence type="ECO:0000313" key="4">
    <source>
        <dbReference type="EMBL" id="QDQ96372.1"/>
    </source>
</evidence>
<feature type="chain" id="PRO_5039060094" description="DUF732 domain-containing protein" evidence="2">
    <location>
        <begin position="24"/>
        <end position="179"/>
    </location>
</feature>
<feature type="signal peptide" evidence="2">
    <location>
        <begin position="1"/>
        <end position="23"/>
    </location>
</feature>
<protein>
    <recommendedName>
        <fullName evidence="3">DUF732 domain-containing protein</fullName>
    </recommendedName>
</protein>
<organism evidence="4 5">
    <name type="scientific">Tomitella fengzijianii</name>
    <dbReference type="NCBI Taxonomy" id="2597660"/>
    <lineage>
        <taxon>Bacteria</taxon>
        <taxon>Bacillati</taxon>
        <taxon>Actinomycetota</taxon>
        <taxon>Actinomycetes</taxon>
        <taxon>Mycobacteriales</taxon>
        <taxon>Tomitella</taxon>
    </lineage>
</organism>
<feature type="compositionally biased region" description="Low complexity" evidence="1">
    <location>
        <begin position="37"/>
        <end position="62"/>
    </location>
</feature>
<dbReference type="EMBL" id="CP041765">
    <property type="protein sequence ID" value="QDQ96372.1"/>
    <property type="molecule type" value="Genomic_DNA"/>
</dbReference>
<evidence type="ECO:0000313" key="5">
    <source>
        <dbReference type="Proteomes" id="UP000317344"/>
    </source>
</evidence>
<dbReference type="OrthoDB" id="4560359at2"/>
<feature type="domain" description="DUF732" evidence="3">
    <location>
        <begin position="100"/>
        <end position="178"/>
    </location>
</feature>